<evidence type="ECO:0000313" key="8">
    <source>
        <dbReference type="Proteomes" id="UP001342631"/>
    </source>
</evidence>
<keyword evidence="4" id="KW-0862">Zinc</keyword>
<dbReference type="NCBIfam" id="NF041905">
    <property type="entry name" value="MXAN_2677_2678"/>
    <property type="match status" value="1"/>
</dbReference>
<dbReference type="Gene3D" id="3.40.390.10">
    <property type="entry name" value="Collagenase (Catalytic Domain)"/>
    <property type="match status" value="1"/>
</dbReference>
<dbReference type="EMBL" id="BTTX01000004">
    <property type="protein sequence ID" value="GMU08077.1"/>
    <property type="molecule type" value="Genomic_DNA"/>
</dbReference>
<feature type="domain" description="Peptidase M10 metallopeptidase" evidence="6">
    <location>
        <begin position="137"/>
        <end position="227"/>
    </location>
</feature>
<keyword evidence="1" id="KW-0645">Protease</keyword>
<dbReference type="InterPro" id="IPR001818">
    <property type="entry name" value="Pept_M10_metallopeptidase"/>
</dbReference>
<comment type="caution">
    <text evidence="7">The sequence shown here is derived from an EMBL/GenBank/DDBJ whole genome shotgun (WGS) entry which is preliminary data.</text>
</comment>
<feature type="region of interest" description="Disordered" evidence="5">
    <location>
        <begin position="251"/>
        <end position="276"/>
    </location>
</feature>
<keyword evidence="3" id="KW-0378">Hydrolase</keyword>
<name>A0ABQ6QW92_9BACT</name>
<evidence type="ECO:0000256" key="4">
    <source>
        <dbReference type="ARBA" id="ARBA00022833"/>
    </source>
</evidence>
<proteinExistence type="predicted"/>
<keyword evidence="8" id="KW-1185">Reference proteome</keyword>
<gene>
    <name evidence="7" type="ORF">ASNO1_43300</name>
</gene>
<keyword evidence="2" id="KW-0479">Metal-binding</keyword>
<sequence length="303" mass="31922">MGALASWVVLAAVMGQSSAPYVRSRVSPGDETTQCLYWTQTRVNWQQSTVGNPKATNHTEFDAITRSFQSWQDIFASCGNLSLVEGSRVNSRTVGYNRSGDNINLILFRGRACRDVVDANDACFSQDTCANTYDCWDDSDGTIAITLTTYDERTGVVYDSDISFNAARFNFTTGNGGPCGIVATPDCVDTDVQNTATHEVGHFVGLDHTLATNSTMNPSAPPGETSKRTIDSGSRNFVCVAYPKGSASQPCFPVPGGNGNGNGNGDGDGSGDGDGCTAATGGLAVLPLLAAASLLARRRRGAR</sequence>
<reference evidence="7 8" key="1">
    <citation type="journal article" date="2024" name="Arch. Microbiol.">
        <title>Corallococcus caeni sp. nov., a novel myxobacterium isolated from activated sludge.</title>
        <authorList>
            <person name="Tomita S."/>
            <person name="Nakai R."/>
            <person name="Kuroda K."/>
            <person name="Kurashita H."/>
            <person name="Hatamoto M."/>
            <person name="Yamaguchi T."/>
            <person name="Narihiro T."/>
        </authorList>
    </citation>
    <scope>NUCLEOTIDE SEQUENCE [LARGE SCALE GENOMIC DNA]</scope>
    <source>
        <strain evidence="7 8">NO1</strain>
    </source>
</reference>
<dbReference type="Proteomes" id="UP001342631">
    <property type="component" value="Unassembled WGS sequence"/>
</dbReference>
<accession>A0ABQ6QW92</accession>
<evidence type="ECO:0000256" key="2">
    <source>
        <dbReference type="ARBA" id="ARBA00022723"/>
    </source>
</evidence>
<evidence type="ECO:0000256" key="1">
    <source>
        <dbReference type="ARBA" id="ARBA00022670"/>
    </source>
</evidence>
<evidence type="ECO:0000259" key="6">
    <source>
        <dbReference type="Pfam" id="PF00413"/>
    </source>
</evidence>
<dbReference type="SUPFAM" id="SSF55486">
    <property type="entry name" value="Metalloproteases ('zincins'), catalytic domain"/>
    <property type="match status" value="1"/>
</dbReference>
<dbReference type="Pfam" id="PF00413">
    <property type="entry name" value="Peptidase_M10"/>
    <property type="match status" value="1"/>
</dbReference>
<protein>
    <recommendedName>
        <fullName evidence="6">Peptidase M10 metallopeptidase domain-containing protein</fullName>
    </recommendedName>
</protein>
<evidence type="ECO:0000256" key="3">
    <source>
        <dbReference type="ARBA" id="ARBA00022801"/>
    </source>
</evidence>
<dbReference type="RefSeq" id="WP_338278882.1">
    <property type="nucleotide sequence ID" value="NZ_BTTX01000004.1"/>
</dbReference>
<feature type="compositionally biased region" description="Gly residues" evidence="5">
    <location>
        <begin position="256"/>
        <end position="274"/>
    </location>
</feature>
<evidence type="ECO:0000256" key="5">
    <source>
        <dbReference type="SAM" id="MobiDB-lite"/>
    </source>
</evidence>
<evidence type="ECO:0000313" key="7">
    <source>
        <dbReference type="EMBL" id="GMU08077.1"/>
    </source>
</evidence>
<dbReference type="InterPro" id="IPR024079">
    <property type="entry name" value="MetalloPept_cat_dom_sf"/>
</dbReference>
<organism evidence="7 8">
    <name type="scientific">Corallococcus caeni</name>
    <dbReference type="NCBI Taxonomy" id="3082388"/>
    <lineage>
        <taxon>Bacteria</taxon>
        <taxon>Pseudomonadati</taxon>
        <taxon>Myxococcota</taxon>
        <taxon>Myxococcia</taxon>
        <taxon>Myxococcales</taxon>
        <taxon>Cystobacterineae</taxon>
        <taxon>Myxococcaceae</taxon>
        <taxon>Corallococcus</taxon>
    </lineage>
</organism>